<keyword evidence="3" id="KW-1185">Reference proteome</keyword>
<dbReference type="AlphaFoldDB" id="A0A0S2KLI0"/>
<sequence>MKDTAGAQKPPGSVRQQYAALPIQEILEDHHHHNGCEFAAHLKISRRLNMKGKDRVVIYFADSYASWQKKELSKTQTKLNRKNKHSWLERKQQKPSSSLVSKSLPV</sequence>
<protein>
    <submittedName>
        <fullName evidence="2">Uncharacterized protein</fullName>
    </submittedName>
</protein>
<dbReference type="KEGG" id="peo:AS203_07630"/>
<proteinExistence type="predicted"/>
<evidence type="ECO:0000313" key="2">
    <source>
        <dbReference type="EMBL" id="ALO48963.1"/>
    </source>
</evidence>
<reference evidence="3" key="1">
    <citation type="submission" date="2015-11" db="EMBL/GenBank/DDBJ databases">
        <authorList>
            <person name="Holder M.E."/>
            <person name="Ajami N.J."/>
            <person name="Petrosino J.F."/>
        </authorList>
    </citation>
    <scope>NUCLEOTIDE SEQUENCE [LARGE SCALE GENOMIC DNA]</scope>
    <source>
        <strain evidence="3">F0113</strain>
    </source>
</reference>
<feature type="compositionally biased region" description="Low complexity" evidence="1">
    <location>
        <begin position="94"/>
        <end position="106"/>
    </location>
</feature>
<dbReference type="STRING" id="76123.AS203_07630"/>
<name>A0A0S2KLI0_9BACT</name>
<accession>A0A0S2KLI0</accession>
<evidence type="ECO:0000256" key="1">
    <source>
        <dbReference type="SAM" id="MobiDB-lite"/>
    </source>
</evidence>
<dbReference type="Proteomes" id="UP000056252">
    <property type="component" value="Chromosome"/>
</dbReference>
<feature type="region of interest" description="Disordered" evidence="1">
    <location>
        <begin position="71"/>
        <end position="106"/>
    </location>
</feature>
<organism evidence="2 3">
    <name type="scientific">Hoylesella enoeca</name>
    <dbReference type="NCBI Taxonomy" id="76123"/>
    <lineage>
        <taxon>Bacteria</taxon>
        <taxon>Pseudomonadati</taxon>
        <taxon>Bacteroidota</taxon>
        <taxon>Bacteroidia</taxon>
        <taxon>Bacteroidales</taxon>
        <taxon>Prevotellaceae</taxon>
        <taxon>Hoylesella</taxon>
    </lineage>
</organism>
<gene>
    <name evidence="2" type="ORF">AS203_07630</name>
</gene>
<evidence type="ECO:0000313" key="3">
    <source>
        <dbReference type="Proteomes" id="UP000056252"/>
    </source>
</evidence>
<dbReference type="EMBL" id="CP013195">
    <property type="protein sequence ID" value="ALO48963.1"/>
    <property type="molecule type" value="Genomic_DNA"/>
</dbReference>